<protein>
    <submittedName>
        <fullName evidence="2">Uncharacterized protein</fullName>
    </submittedName>
</protein>
<evidence type="ECO:0000313" key="3">
    <source>
        <dbReference type="Proteomes" id="UP000324222"/>
    </source>
</evidence>
<name>A0A5B7KGK9_PORTR</name>
<proteinExistence type="predicted"/>
<dbReference type="AlphaFoldDB" id="A0A5B7KGK9"/>
<organism evidence="2 3">
    <name type="scientific">Portunus trituberculatus</name>
    <name type="common">Swimming crab</name>
    <name type="synonym">Neptunus trituberculatus</name>
    <dbReference type="NCBI Taxonomy" id="210409"/>
    <lineage>
        <taxon>Eukaryota</taxon>
        <taxon>Metazoa</taxon>
        <taxon>Ecdysozoa</taxon>
        <taxon>Arthropoda</taxon>
        <taxon>Crustacea</taxon>
        <taxon>Multicrustacea</taxon>
        <taxon>Malacostraca</taxon>
        <taxon>Eumalacostraca</taxon>
        <taxon>Eucarida</taxon>
        <taxon>Decapoda</taxon>
        <taxon>Pleocyemata</taxon>
        <taxon>Brachyura</taxon>
        <taxon>Eubrachyura</taxon>
        <taxon>Portunoidea</taxon>
        <taxon>Portunidae</taxon>
        <taxon>Portuninae</taxon>
        <taxon>Portunus</taxon>
    </lineage>
</organism>
<dbReference type="EMBL" id="VSRR010140046">
    <property type="protein sequence ID" value="MPD04239.1"/>
    <property type="molecule type" value="Genomic_DNA"/>
</dbReference>
<sequence>MSRCWRARTEASSSPRRGHRRLPVRLQCLLTDRFIASLKADWSAADNAYPKQNSSGATGRPTYHKRAPNIY</sequence>
<feature type="region of interest" description="Disordered" evidence="1">
    <location>
        <begin position="47"/>
        <end position="71"/>
    </location>
</feature>
<keyword evidence="3" id="KW-1185">Reference proteome</keyword>
<evidence type="ECO:0000313" key="2">
    <source>
        <dbReference type="EMBL" id="MPD04239.1"/>
    </source>
</evidence>
<feature type="compositionally biased region" description="Basic residues" evidence="1">
    <location>
        <begin position="62"/>
        <end position="71"/>
    </location>
</feature>
<reference evidence="2 3" key="1">
    <citation type="submission" date="2019-05" db="EMBL/GenBank/DDBJ databases">
        <title>Another draft genome of Portunus trituberculatus and its Hox gene families provides insights of decapod evolution.</title>
        <authorList>
            <person name="Jeong J.-H."/>
            <person name="Song I."/>
            <person name="Kim S."/>
            <person name="Choi T."/>
            <person name="Kim D."/>
            <person name="Ryu S."/>
            <person name="Kim W."/>
        </authorList>
    </citation>
    <scope>NUCLEOTIDE SEQUENCE [LARGE SCALE GENOMIC DNA]</scope>
    <source>
        <tissue evidence="2">Muscle</tissue>
    </source>
</reference>
<comment type="caution">
    <text evidence="2">The sequence shown here is derived from an EMBL/GenBank/DDBJ whole genome shotgun (WGS) entry which is preliminary data.</text>
</comment>
<dbReference type="Proteomes" id="UP000324222">
    <property type="component" value="Unassembled WGS sequence"/>
</dbReference>
<evidence type="ECO:0000256" key="1">
    <source>
        <dbReference type="SAM" id="MobiDB-lite"/>
    </source>
</evidence>
<gene>
    <name evidence="2" type="ORF">E2C01_099916</name>
</gene>
<accession>A0A5B7KGK9</accession>